<dbReference type="SUPFAM" id="SSF51445">
    <property type="entry name" value="(Trans)glycosidases"/>
    <property type="match status" value="1"/>
</dbReference>
<dbReference type="Proteomes" id="UP000319263">
    <property type="component" value="Chromosome"/>
</dbReference>
<dbReference type="OrthoDB" id="4771662at2"/>
<keyword evidence="2 3" id="KW-0326">Glycosidase</keyword>
<dbReference type="KEGG" id="mik:FOE78_19485"/>
<evidence type="ECO:0000259" key="4">
    <source>
        <dbReference type="Pfam" id="PF00150"/>
    </source>
</evidence>
<keyword evidence="1 3" id="KW-0378">Hydrolase</keyword>
<dbReference type="Gene3D" id="2.60.40.1180">
    <property type="entry name" value="Golgi alpha-mannosidase II"/>
    <property type="match status" value="1"/>
</dbReference>
<comment type="similarity">
    <text evidence="3">Belongs to the glycosyl hydrolase 5 (cellulase A) family.</text>
</comment>
<name>A0A516Q2Z8_9ACTN</name>
<protein>
    <submittedName>
        <fullName evidence="5">Glycoside hydrolase family 5 protein</fullName>
    </submittedName>
</protein>
<dbReference type="EMBL" id="CP041692">
    <property type="protein sequence ID" value="QDP97800.1"/>
    <property type="molecule type" value="Genomic_DNA"/>
</dbReference>
<dbReference type="Pfam" id="PF00150">
    <property type="entry name" value="Cellulase"/>
    <property type="match status" value="1"/>
</dbReference>
<dbReference type="RefSeq" id="WP_143987754.1">
    <property type="nucleotide sequence ID" value="NZ_CP041692.1"/>
</dbReference>
<dbReference type="InterPro" id="IPR001547">
    <property type="entry name" value="Glyco_hydro_5"/>
</dbReference>
<evidence type="ECO:0000256" key="2">
    <source>
        <dbReference type="ARBA" id="ARBA00023295"/>
    </source>
</evidence>
<dbReference type="AlphaFoldDB" id="A0A516Q2Z8"/>
<organism evidence="5 6">
    <name type="scientific">Microlunatus elymi</name>
    <dbReference type="NCBI Taxonomy" id="2596828"/>
    <lineage>
        <taxon>Bacteria</taxon>
        <taxon>Bacillati</taxon>
        <taxon>Actinomycetota</taxon>
        <taxon>Actinomycetes</taxon>
        <taxon>Propionibacteriales</taxon>
        <taxon>Propionibacteriaceae</taxon>
        <taxon>Microlunatus</taxon>
    </lineage>
</organism>
<dbReference type="InterPro" id="IPR052066">
    <property type="entry name" value="Glycosphingolipid_Hydrolases"/>
</dbReference>
<dbReference type="InterPro" id="IPR013780">
    <property type="entry name" value="Glyco_hydro_b"/>
</dbReference>
<accession>A0A516Q2Z8</accession>
<proteinExistence type="inferred from homology"/>
<dbReference type="Gene3D" id="3.20.20.80">
    <property type="entry name" value="Glycosidases"/>
    <property type="match status" value="1"/>
</dbReference>
<sequence>MRLHREGSLFRDEHGRQRILHGVNLVAKGERSARGADAFAGNWTAADLADLAARGLTVIRLGVIWAAVEPQPSQYDETYLGWLSEQLDLCAAAGLSVLLDAHQDLYSQSFGDGAPDWATLTEHRFDPSGLWSDGYLTSPAVQQALDGFWTNQQAADGIGVGDHFAAMWAMLAGRFGNHPAVIGYDLLNEPTPGRQAPMIFGAMISALAEEVGMSADQLAADFADPSLRVERLSLLDDRERHYRIGDQVAGLLADFETTMISPMMARVVAAIREVDHEKLIMREHSYFANSGVPAGIQPPPTATWAYSPHGYDLTVDIDPPASSNRRAETIFLRARETQRQLDVPVLVGEWGAFGGAAGIEDHGRFLLDLFDRWQWSWTYWCWEPDFASTEAAAVLTRPRPLAFAGTAESYAVDDDHFAATWQGADLDAPTLFWLPAGWADARVELRRDGQPTRPDQLGREGSLVQVAPGRGTFELRVDCGR</sequence>
<evidence type="ECO:0000313" key="5">
    <source>
        <dbReference type="EMBL" id="QDP97800.1"/>
    </source>
</evidence>
<dbReference type="PANTHER" id="PTHR31308:SF3">
    <property type="entry name" value="ENDOGLYCOCERAMIDASE"/>
    <property type="match status" value="1"/>
</dbReference>
<gene>
    <name evidence="5" type="ORF">FOE78_19485</name>
</gene>
<feature type="domain" description="Glycoside hydrolase family 5" evidence="4">
    <location>
        <begin position="44"/>
        <end position="384"/>
    </location>
</feature>
<keyword evidence="6" id="KW-1185">Reference proteome</keyword>
<dbReference type="GO" id="GO:0000272">
    <property type="term" value="P:polysaccharide catabolic process"/>
    <property type="evidence" value="ECO:0007669"/>
    <property type="project" value="InterPro"/>
</dbReference>
<dbReference type="GO" id="GO:0004553">
    <property type="term" value="F:hydrolase activity, hydrolyzing O-glycosyl compounds"/>
    <property type="evidence" value="ECO:0007669"/>
    <property type="project" value="InterPro"/>
</dbReference>
<evidence type="ECO:0000313" key="6">
    <source>
        <dbReference type="Proteomes" id="UP000319263"/>
    </source>
</evidence>
<evidence type="ECO:0000256" key="1">
    <source>
        <dbReference type="ARBA" id="ARBA00022801"/>
    </source>
</evidence>
<dbReference type="PANTHER" id="PTHR31308">
    <property type="match status" value="1"/>
</dbReference>
<evidence type="ECO:0000256" key="3">
    <source>
        <dbReference type="RuleBase" id="RU361153"/>
    </source>
</evidence>
<dbReference type="InterPro" id="IPR017853">
    <property type="entry name" value="GH"/>
</dbReference>
<reference evidence="5 6" key="1">
    <citation type="submission" date="2019-07" db="EMBL/GenBank/DDBJ databases">
        <title>Microlunatus dokdonensis sp. nov. isolated from the rhizospheric soil of the wild plant Elymus tsukushiensis.</title>
        <authorList>
            <person name="Ghim S.-Y."/>
            <person name="Hwang Y.-J."/>
            <person name="Son J.-S."/>
            <person name="Shin J.-H."/>
        </authorList>
    </citation>
    <scope>NUCLEOTIDE SEQUENCE [LARGE SCALE GENOMIC DNA]</scope>
    <source>
        <strain evidence="5 6">KUDC0627</strain>
    </source>
</reference>